<keyword evidence="5" id="KW-0067">ATP-binding</keyword>
<keyword evidence="6 8" id="KW-1133">Transmembrane helix</keyword>
<evidence type="ECO:0000313" key="11">
    <source>
        <dbReference type="EMBL" id="OGG56413.1"/>
    </source>
</evidence>
<keyword evidence="7 8" id="KW-0472">Membrane</keyword>
<evidence type="ECO:0000256" key="5">
    <source>
        <dbReference type="ARBA" id="ARBA00022840"/>
    </source>
</evidence>
<dbReference type="PROSITE" id="PS50893">
    <property type="entry name" value="ABC_TRANSPORTER_2"/>
    <property type="match status" value="1"/>
</dbReference>
<evidence type="ECO:0000256" key="8">
    <source>
        <dbReference type="SAM" id="Phobius"/>
    </source>
</evidence>
<protein>
    <recommendedName>
        <fullName evidence="13">ABC transporter</fullName>
    </recommendedName>
</protein>
<dbReference type="PROSITE" id="PS00211">
    <property type="entry name" value="ABC_TRANSPORTER_1"/>
    <property type="match status" value="1"/>
</dbReference>
<evidence type="ECO:0000256" key="3">
    <source>
        <dbReference type="ARBA" id="ARBA00022692"/>
    </source>
</evidence>
<dbReference type="GO" id="GO:0016887">
    <property type="term" value="F:ATP hydrolysis activity"/>
    <property type="evidence" value="ECO:0007669"/>
    <property type="project" value="InterPro"/>
</dbReference>
<gene>
    <name evidence="11" type="ORF">A3F84_28300</name>
</gene>
<evidence type="ECO:0000256" key="6">
    <source>
        <dbReference type="ARBA" id="ARBA00022989"/>
    </source>
</evidence>
<dbReference type="Gene3D" id="1.20.1560.10">
    <property type="entry name" value="ABC transporter type 1, transmembrane domain"/>
    <property type="match status" value="1"/>
</dbReference>
<evidence type="ECO:0000259" key="10">
    <source>
        <dbReference type="PROSITE" id="PS50929"/>
    </source>
</evidence>
<dbReference type="EMBL" id="MFKF01000032">
    <property type="protein sequence ID" value="OGG56413.1"/>
    <property type="molecule type" value="Genomic_DNA"/>
</dbReference>
<evidence type="ECO:0000256" key="2">
    <source>
        <dbReference type="ARBA" id="ARBA00022448"/>
    </source>
</evidence>
<dbReference type="SMART" id="SM00382">
    <property type="entry name" value="AAA"/>
    <property type="match status" value="1"/>
</dbReference>
<dbReference type="PROSITE" id="PS50929">
    <property type="entry name" value="ABC_TM1F"/>
    <property type="match status" value="1"/>
</dbReference>
<feature type="transmembrane region" description="Helical" evidence="8">
    <location>
        <begin position="212"/>
        <end position="230"/>
    </location>
</feature>
<dbReference type="Pfam" id="PF00005">
    <property type="entry name" value="ABC_tran"/>
    <property type="match status" value="1"/>
</dbReference>
<dbReference type="InterPro" id="IPR039421">
    <property type="entry name" value="Type_1_exporter"/>
</dbReference>
<dbReference type="CDD" id="cd18563">
    <property type="entry name" value="ABC_6TM_exporter_like"/>
    <property type="match status" value="1"/>
</dbReference>
<dbReference type="PANTHER" id="PTHR43394:SF1">
    <property type="entry name" value="ATP-BINDING CASSETTE SUB-FAMILY B MEMBER 10, MITOCHONDRIAL"/>
    <property type="match status" value="1"/>
</dbReference>
<dbReference type="Pfam" id="PF00664">
    <property type="entry name" value="ABC_membrane"/>
    <property type="match status" value="1"/>
</dbReference>
<evidence type="ECO:0008006" key="13">
    <source>
        <dbReference type="Google" id="ProtNLM"/>
    </source>
</evidence>
<keyword evidence="2" id="KW-0813">Transport</keyword>
<dbReference type="InterPro" id="IPR027417">
    <property type="entry name" value="P-loop_NTPase"/>
</dbReference>
<feature type="transmembrane region" description="Helical" evidence="8">
    <location>
        <begin position="400"/>
        <end position="421"/>
    </location>
</feature>
<dbReference type="FunFam" id="3.40.50.300:FF:000287">
    <property type="entry name" value="Multidrug ABC transporter ATP-binding protein"/>
    <property type="match status" value="1"/>
</dbReference>
<comment type="subcellular location">
    <subcellularLocation>
        <location evidence="1">Cell membrane</location>
        <topology evidence="1">Multi-pass membrane protein</topology>
    </subcellularLocation>
</comment>
<dbReference type="InterPro" id="IPR011527">
    <property type="entry name" value="ABC1_TM_dom"/>
</dbReference>
<dbReference type="GO" id="GO:0015421">
    <property type="term" value="F:ABC-type oligopeptide transporter activity"/>
    <property type="evidence" value="ECO:0007669"/>
    <property type="project" value="TreeGrafter"/>
</dbReference>
<feature type="transmembrane region" description="Helical" evidence="8">
    <location>
        <begin position="295"/>
        <end position="315"/>
    </location>
</feature>
<dbReference type="GO" id="GO:0005886">
    <property type="term" value="C:plasma membrane"/>
    <property type="evidence" value="ECO:0007669"/>
    <property type="project" value="UniProtKB-SubCell"/>
</dbReference>
<dbReference type="InterPro" id="IPR036640">
    <property type="entry name" value="ABC1_TM_sf"/>
</dbReference>
<feature type="domain" description="ABC transporter" evidence="9">
    <location>
        <begin position="496"/>
        <end position="730"/>
    </location>
</feature>
<keyword evidence="3 8" id="KW-0812">Transmembrane</keyword>
<evidence type="ECO:0000256" key="4">
    <source>
        <dbReference type="ARBA" id="ARBA00022741"/>
    </source>
</evidence>
<accession>A0A1F6D4P4</accession>
<evidence type="ECO:0000256" key="1">
    <source>
        <dbReference type="ARBA" id="ARBA00004651"/>
    </source>
</evidence>
<dbReference type="Proteomes" id="UP000178606">
    <property type="component" value="Unassembled WGS sequence"/>
</dbReference>
<dbReference type="InterPro" id="IPR003593">
    <property type="entry name" value="AAA+_ATPase"/>
</dbReference>
<evidence type="ECO:0000256" key="7">
    <source>
        <dbReference type="ARBA" id="ARBA00023136"/>
    </source>
</evidence>
<dbReference type="SUPFAM" id="SSF90123">
    <property type="entry name" value="ABC transporter transmembrane region"/>
    <property type="match status" value="1"/>
</dbReference>
<dbReference type="InterPro" id="IPR017871">
    <property type="entry name" value="ABC_transporter-like_CS"/>
</dbReference>
<dbReference type="InterPro" id="IPR003439">
    <property type="entry name" value="ABC_transporter-like_ATP-bd"/>
</dbReference>
<keyword evidence="4" id="KW-0547">Nucleotide-binding</keyword>
<organism evidence="11 12">
    <name type="scientific">Handelsmanbacteria sp. (strain RIFCSPLOWO2_12_FULL_64_10)</name>
    <dbReference type="NCBI Taxonomy" id="1817868"/>
    <lineage>
        <taxon>Bacteria</taxon>
        <taxon>Candidatus Handelsmaniibacteriota</taxon>
    </lineage>
</organism>
<sequence length="742" mass="82573">MKLLEPTSDKLVQKIHRYIPPGEEELIRVYADLTPVRTFGEQWVVVTKERVLVVPPDGEDGVADVSIQDISAARTEALVGGGRLEIERKAGPALFIPYSGALALKFSEVARGIEQLRKGEPFMINPRLDRTRCEKCGRLLPEKNGICPACIRRLATLGRVAGYLKPYKGRALLLAVASIITTFSELVPPMVTRRIVDDVLVPKGAVAGMDERIALLGLLVLVLVGVRALSWGAEGVHGWIATWLGARVTADIRSRLYRRLELLSLQFYDKRQIGSVMSRVTRDAGMLQEFLVEGLPYLVINGLMLLGILGFLLWMSWGLTLYILIPVPLLLAWGILFWKRMRRYFHKWGQAWSRLTARVNEALSGIRVVKAFAQEAREVEEFEKRNATMQRVGVETDRNWSVFFATTGLVTGLGVTTVWLFGGQEVIGGDLTLGTLLAFYSYMWLLYGPLQWFGQVNSWMTRAFAGAERIFEVIDTPTEAYEDPDAAPMPDAQGRVTFRKVTFGYDKSKPVLKEIDLDVAPGEMIGLVGKSGVGKTTTVNLIARFYDVDNGGIEIDGVDIRKIRLEDLRQQIGIVLQEPFLFSGTIAENIGYGRPGASFEEVVEAAKAANAHPFIVAKPDGYDTQVGERGARLSGGERQRVSLARAILHNPKILILDEATSSVDVQTEKQIQEAIGRLVQKRTTFAIAHRLSTLRNANRLVVLDAGRVVEVGTHQELLERQGHFYNLVQLQQKVSEIIEVKE</sequence>
<feature type="transmembrane region" description="Helical" evidence="8">
    <location>
        <begin position="171"/>
        <end position="192"/>
    </location>
</feature>
<dbReference type="PANTHER" id="PTHR43394">
    <property type="entry name" value="ATP-DEPENDENT PERMEASE MDL1, MITOCHONDRIAL"/>
    <property type="match status" value="1"/>
</dbReference>
<feature type="transmembrane region" description="Helical" evidence="8">
    <location>
        <begin position="321"/>
        <end position="338"/>
    </location>
</feature>
<dbReference type="SUPFAM" id="SSF52540">
    <property type="entry name" value="P-loop containing nucleoside triphosphate hydrolases"/>
    <property type="match status" value="1"/>
</dbReference>
<dbReference type="Gene3D" id="3.40.50.300">
    <property type="entry name" value="P-loop containing nucleotide triphosphate hydrolases"/>
    <property type="match status" value="1"/>
</dbReference>
<evidence type="ECO:0000259" key="9">
    <source>
        <dbReference type="PROSITE" id="PS50893"/>
    </source>
</evidence>
<dbReference type="AlphaFoldDB" id="A0A1F6D4P4"/>
<feature type="domain" description="ABC transmembrane type-1" evidence="10">
    <location>
        <begin position="172"/>
        <end position="456"/>
    </location>
</feature>
<proteinExistence type="predicted"/>
<feature type="transmembrane region" description="Helical" evidence="8">
    <location>
        <begin position="433"/>
        <end position="453"/>
    </location>
</feature>
<name>A0A1F6D4P4_HANXR</name>
<evidence type="ECO:0000313" key="12">
    <source>
        <dbReference type="Proteomes" id="UP000178606"/>
    </source>
</evidence>
<dbReference type="GO" id="GO:0005524">
    <property type="term" value="F:ATP binding"/>
    <property type="evidence" value="ECO:0007669"/>
    <property type="project" value="UniProtKB-KW"/>
</dbReference>
<comment type="caution">
    <text evidence="11">The sequence shown here is derived from an EMBL/GenBank/DDBJ whole genome shotgun (WGS) entry which is preliminary data.</text>
</comment>
<reference evidence="11 12" key="1">
    <citation type="journal article" date="2016" name="Nat. Commun.">
        <title>Thousands of microbial genomes shed light on interconnected biogeochemical processes in an aquifer system.</title>
        <authorList>
            <person name="Anantharaman K."/>
            <person name="Brown C.T."/>
            <person name="Hug L.A."/>
            <person name="Sharon I."/>
            <person name="Castelle C.J."/>
            <person name="Probst A.J."/>
            <person name="Thomas B.C."/>
            <person name="Singh A."/>
            <person name="Wilkins M.J."/>
            <person name="Karaoz U."/>
            <person name="Brodie E.L."/>
            <person name="Williams K.H."/>
            <person name="Hubbard S.S."/>
            <person name="Banfield J.F."/>
        </authorList>
    </citation>
    <scope>NUCLEOTIDE SEQUENCE [LARGE SCALE GENOMIC DNA]</scope>
    <source>
        <strain evidence="12">RIFCSPLOWO2_12_FULL_64_10</strain>
    </source>
</reference>